<dbReference type="GO" id="GO:0046872">
    <property type="term" value="F:metal ion binding"/>
    <property type="evidence" value="ECO:0007669"/>
    <property type="project" value="UniProtKB-KW"/>
</dbReference>
<dbReference type="Proteomes" id="UP001634394">
    <property type="component" value="Unassembled WGS sequence"/>
</dbReference>
<sequence length="119" mass="13477">MGWGASDKQIVVESDFLNLLDPNDLVMADRGFQIKEELLLRRARLAIPPGARVRRKWPHVMLNKKVADLRIHVERAINRLKLVKILKETLPITLLSIIDDIINVIAALCNLLPPLVSSE</sequence>
<dbReference type="AlphaFoldDB" id="A0ABD3XI39"/>
<reference evidence="4 5" key="1">
    <citation type="submission" date="2024-11" db="EMBL/GenBank/DDBJ databases">
        <title>Chromosome-level genome assembly of the freshwater bivalve Anodonta woodiana.</title>
        <authorList>
            <person name="Chen X."/>
        </authorList>
    </citation>
    <scope>NUCLEOTIDE SEQUENCE [LARGE SCALE GENOMIC DNA]</scope>
    <source>
        <strain evidence="4">MN2024</strain>
        <tissue evidence="4">Gills</tissue>
    </source>
</reference>
<keyword evidence="5" id="KW-1185">Reference proteome</keyword>
<feature type="domain" description="DDE Tnp4" evidence="3">
    <location>
        <begin position="5"/>
        <end position="110"/>
    </location>
</feature>
<dbReference type="Pfam" id="PF13359">
    <property type="entry name" value="DDE_Tnp_4"/>
    <property type="match status" value="1"/>
</dbReference>
<gene>
    <name evidence="4" type="ORF">ACJMK2_025324</name>
</gene>
<evidence type="ECO:0000259" key="3">
    <source>
        <dbReference type="Pfam" id="PF13359"/>
    </source>
</evidence>
<organism evidence="4 5">
    <name type="scientific">Sinanodonta woodiana</name>
    <name type="common">Chinese pond mussel</name>
    <name type="synonym">Anodonta woodiana</name>
    <dbReference type="NCBI Taxonomy" id="1069815"/>
    <lineage>
        <taxon>Eukaryota</taxon>
        <taxon>Metazoa</taxon>
        <taxon>Spiralia</taxon>
        <taxon>Lophotrochozoa</taxon>
        <taxon>Mollusca</taxon>
        <taxon>Bivalvia</taxon>
        <taxon>Autobranchia</taxon>
        <taxon>Heteroconchia</taxon>
        <taxon>Palaeoheterodonta</taxon>
        <taxon>Unionida</taxon>
        <taxon>Unionoidea</taxon>
        <taxon>Unionidae</taxon>
        <taxon>Unioninae</taxon>
        <taxon>Sinanodonta</taxon>
    </lineage>
</organism>
<comment type="caution">
    <text evidence="4">The sequence shown here is derived from an EMBL/GenBank/DDBJ whole genome shotgun (WGS) entry which is preliminary data.</text>
</comment>
<name>A0ABD3XI39_SINWO</name>
<evidence type="ECO:0000256" key="2">
    <source>
        <dbReference type="ARBA" id="ARBA00022723"/>
    </source>
</evidence>
<dbReference type="EMBL" id="JBJQND010000002">
    <property type="protein sequence ID" value="KAL3885236.1"/>
    <property type="molecule type" value="Genomic_DNA"/>
</dbReference>
<comment type="cofactor">
    <cofactor evidence="1">
        <name>a divalent metal cation</name>
        <dbReference type="ChEBI" id="CHEBI:60240"/>
    </cofactor>
</comment>
<evidence type="ECO:0000256" key="1">
    <source>
        <dbReference type="ARBA" id="ARBA00001968"/>
    </source>
</evidence>
<dbReference type="PANTHER" id="PTHR23080:SF141">
    <property type="entry name" value="TRANSPOSASE HELIX-TURN-HELIX DOMAIN-CONTAINING PROTEIN"/>
    <property type="match status" value="1"/>
</dbReference>
<accession>A0ABD3XI39</accession>
<keyword evidence="2" id="KW-0479">Metal-binding</keyword>
<proteinExistence type="predicted"/>
<evidence type="ECO:0000313" key="5">
    <source>
        <dbReference type="Proteomes" id="UP001634394"/>
    </source>
</evidence>
<protein>
    <recommendedName>
        <fullName evidence="3">DDE Tnp4 domain-containing protein</fullName>
    </recommendedName>
</protein>
<dbReference type="PANTHER" id="PTHR23080">
    <property type="entry name" value="THAP DOMAIN PROTEIN"/>
    <property type="match status" value="1"/>
</dbReference>
<dbReference type="InterPro" id="IPR027806">
    <property type="entry name" value="HARBI1_dom"/>
</dbReference>
<evidence type="ECO:0000313" key="4">
    <source>
        <dbReference type="EMBL" id="KAL3885236.1"/>
    </source>
</evidence>